<dbReference type="PANTHER" id="PTHR23320">
    <property type="entry name" value="MEMBRANE-SPANNING 4-DOMAINS SUBFAMILY A MS4A -RELATED"/>
    <property type="match status" value="1"/>
</dbReference>
<evidence type="ECO:0000256" key="2">
    <source>
        <dbReference type="SAM" id="Phobius"/>
    </source>
</evidence>
<evidence type="ECO:0000256" key="1">
    <source>
        <dbReference type="SAM" id="MobiDB-lite"/>
    </source>
</evidence>
<sequence>MLVQSLIDTEETESLRLQALTSVQWNKPRMNKTLGSDRMPGDIPPNQNQSTPLGTTETSSPLKHLLDKLQKFPKGNLEALGVAQIMIGVKCFFYGIIGFLAPNSEMYRIFFFSIYTGFSFWGALSLRGNLGANALSTLVSIVGICILSYNFTKNGLYDCKKETLCLGIKSVGTGLVIVLIILTCLQILISLPLSMLNYKVDDKNIHWISILFCWKTPSEDLYQDLFPQTSIYQELERKKETPSRYPTDTSKQI</sequence>
<evidence type="ECO:0000313" key="3">
    <source>
        <dbReference type="Proteomes" id="UP000261680"/>
    </source>
</evidence>
<reference evidence="4" key="1">
    <citation type="submission" date="2025-08" db="UniProtKB">
        <authorList>
            <consortium name="RefSeq"/>
        </authorList>
    </citation>
    <scope>IDENTIFICATION</scope>
    <source>
        <tissue evidence="4">Whole blood</tissue>
    </source>
</reference>
<dbReference type="PANTHER" id="PTHR23320:SF151">
    <property type="entry name" value="MEMBRANE SPANNING 4-DOMAINS A3"/>
    <property type="match status" value="1"/>
</dbReference>
<dbReference type="AlphaFoldDB" id="A0A8M1GHF1"/>
<dbReference type="Proteomes" id="UP000261680">
    <property type="component" value="Unplaced"/>
</dbReference>
<feature type="transmembrane region" description="Helical" evidence="2">
    <location>
        <begin position="106"/>
        <end position="124"/>
    </location>
</feature>
<dbReference type="GeneID" id="103661312"/>
<organism evidence="3 4">
    <name type="scientific">Ursus maritimus</name>
    <name type="common">Polar bear</name>
    <name type="synonym">Thalarctos maritimus</name>
    <dbReference type="NCBI Taxonomy" id="29073"/>
    <lineage>
        <taxon>Eukaryota</taxon>
        <taxon>Metazoa</taxon>
        <taxon>Chordata</taxon>
        <taxon>Craniata</taxon>
        <taxon>Vertebrata</taxon>
        <taxon>Euteleostomi</taxon>
        <taxon>Mammalia</taxon>
        <taxon>Eutheria</taxon>
        <taxon>Laurasiatheria</taxon>
        <taxon>Carnivora</taxon>
        <taxon>Caniformia</taxon>
        <taxon>Ursidae</taxon>
        <taxon>Ursus</taxon>
    </lineage>
</organism>
<dbReference type="InterPro" id="IPR030417">
    <property type="entry name" value="MS4A"/>
</dbReference>
<gene>
    <name evidence="4" type="primary">LOC103661312</name>
</gene>
<keyword evidence="2" id="KW-0472">Membrane</keyword>
<keyword evidence="3" id="KW-1185">Reference proteome</keyword>
<feature type="transmembrane region" description="Helical" evidence="2">
    <location>
        <begin position="131"/>
        <end position="151"/>
    </location>
</feature>
<feature type="region of interest" description="Disordered" evidence="1">
    <location>
        <begin position="30"/>
        <end position="59"/>
    </location>
</feature>
<feature type="compositionally biased region" description="Polar residues" evidence="1">
    <location>
        <begin position="45"/>
        <end position="59"/>
    </location>
</feature>
<keyword evidence="2" id="KW-1133">Transmembrane helix</keyword>
<dbReference type="GO" id="GO:0005886">
    <property type="term" value="C:plasma membrane"/>
    <property type="evidence" value="ECO:0007669"/>
    <property type="project" value="TreeGrafter"/>
</dbReference>
<dbReference type="RefSeq" id="XP_040495098.1">
    <property type="nucleotide sequence ID" value="XM_040639164.1"/>
</dbReference>
<feature type="transmembrane region" description="Helical" evidence="2">
    <location>
        <begin position="171"/>
        <end position="193"/>
    </location>
</feature>
<name>A0A8M1GHF1_URSMA</name>
<keyword evidence="2" id="KW-0812">Transmembrane</keyword>
<protein>
    <submittedName>
        <fullName evidence="4">Membrane-spanning 4-domains subfamily A member 3 isoform X2</fullName>
    </submittedName>
</protein>
<accession>A0A8M1GHF1</accession>
<proteinExistence type="predicted"/>
<evidence type="ECO:0000313" key="4">
    <source>
        <dbReference type="RefSeq" id="XP_040495098.1"/>
    </source>
</evidence>
<feature type="transmembrane region" description="Helical" evidence="2">
    <location>
        <begin position="79"/>
        <end position="100"/>
    </location>
</feature>